<dbReference type="AlphaFoldDB" id="A0A369B2Q4"/>
<keyword evidence="2 7" id="KW-0489">Methyltransferase</keyword>
<dbReference type="Gene3D" id="3.40.50.150">
    <property type="entry name" value="Vaccinia Virus protein VP39"/>
    <property type="match status" value="1"/>
</dbReference>
<comment type="caution">
    <text evidence="7">The sequence shown here is derived from an EMBL/GenBank/DDBJ whole genome shotgun (WGS) entry which is preliminary data.</text>
</comment>
<dbReference type="EC" id="2.1.1.-" evidence="5"/>
<keyword evidence="8" id="KW-1185">Reference proteome</keyword>
<dbReference type="GO" id="GO:0009007">
    <property type="term" value="F:site-specific DNA-methyltransferase (adenine-specific) activity"/>
    <property type="evidence" value="ECO:0007669"/>
    <property type="project" value="TreeGrafter"/>
</dbReference>
<dbReference type="PRINTS" id="PR00508">
    <property type="entry name" value="S21N4MTFRASE"/>
</dbReference>
<dbReference type="PROSITE" id="PS00092">
    <property type="entry name" value="N6_MTASE"/>
    <property type="match status" value="1"/>
</dbReference>
<reference evidence="7 8" key="1">
    <citation type="submission" date="2018-07" db="EMBL/GenBank/DDBJ databases">
        <title>Genomic Encyclopedia of Type Strains, Phase III (KMG-III): the genomes of soil and plant-associated and newly described type strains.</title>
        <authorList>
            <person name="Whitman W."/>
        </authorList>
    </citation>
    <scope>NUCLEOTIDE SEQUENCE [LARGE SCALE GENOMIC DNA]</scope>
    <source>
        <strain evidence="7 8">CECT 8333</strain>
    </source>
</reference>
<dbReference type="RefSeq" id="WP_114498645.1">
    <property type="nucleotide sequence ID" value="NZ_QPJW01000014.1"/>
</dbReference>
<evidence type="ECO:0000313" key="7">
    <source>
        <dbReference type="EMBL" id="RCX15625.1"/>
    </source>
</evidence>
<evidence type="ECO:0000259" key="6">
    <source>
        <dbReference type="Pfam" id="PF01555"/>
    </source>
</evidence>
<protein>
    <recommendedName>
        <fullName evidence="5">Methyltransferase</fullName>
        <ecNumber evidence="5">2.1.1.-</ecNumber>
    </recommendedName>
</protein>
<organism evidence="7 8">
    <name type="scientific">Fontibacillus phaseoli</name>
    <dbReference type="NCBI Taxonomy" id="1416533"/>
    <lineage>
        <taxon>Bacteria</taxon>
        <taxon>Bacillati</taxon>
        <taxon>Bacillota</taxon>
        <taxon>Bacilli</taxon>
        <taxon>Bacillales</taxon>
        <taxon>Paenibacillaceae</taxon>
        <taxon>Fontibacillus</taxon>
    </lineage>
</organism>
<dbReference type="InterPro" id="IPR002941">
    <property type="entry name" value="DNA_methylase_N4/N6"/>
</dbReference>
<evidence type="ECO:0000256" key="2">
    <source>
        <dbReference type="ARBA" id="ARBA00022603"/>
    </source>
</evidence>
<dbReference type="InterPro" id="IPR002052">
    <property type="entry name" value="DNA_methylase_N6_adenine_CS"/>
</dbReference>
<gene>
    <name evidence="7" type="ORF">DFP94_11473</name>
</gene>
<proteinExistence type="inferred from homology"/>
<dbReference type="SUPFAM" id="SSF53335">
    <property type="entry name" value="S-adenosyl-L-methionine-dependent methyltransferases"/>
    <property type="match status" value="1"/>
</dbReference>
<evidence type="ECO:0000256" key="4">
    <source>
        <dbReference type="ARBA" id="ARBA00022747"/>
    </source>
</evidence>
<keyword evidence="3 7" id="KW-0808">Transferase</keyword>
<evidence type="ECO:0000313" key="8">
    <source>
        <dbReference type="Proteomes" id="UP000253090"/>
    </source>
</evidence>
<dbReference type="GO" id="GO:0003677">
    <property type="term" value="F:DNA binding"/>
    <property type="evidence" value="ECO:0007669"/>
    <property type="project" value="InterPro"/>
</dbReference>
<dbReference type="Pfam" id="PF01555">
    <property type="entry name" value="N6_N4_Mtase"/>
    <property type="match status" value="1"/>
</dbReference>
<name>A0A369B2Q4_9BACL</name>
<dbReference type="InterPro" id="IPR029063">
    <property type="entry name" value="SAM-dependent_MTases_sf"/>
</dbReference>
<dbReference type="EMBL" id="QPJW01000014">
    <property type="protein sequence ID" value="RCX15625.1"/>
    <property type="molecule type" value="Genomic_DNA"/>
</dbReference>
<dbReference type="GO" id="GO:0008170">
    <property type="term" value="F:N-methyltransferase activity"/>
    <property type="evidence" value="ECO:0007669"/>
    <property type="project" value="InterPro"/>
</dbReference>
<dbReference type="PANTHER" id="PTHR13370">
    <property type="entry name" value="RNA METHYLASE-RELATED"/>
    <property type="match status" value="1"/>
</dbReference>
<dbReference type="OrthoDB" id="9800801at2"/>
<accession>A0A369B2Q4</accession>
<dbReference type="GO" id="GO:0009307">
    <property type="term" value="P:DNA restriction-modification system"/>
    <property type="evidence" value="ECO:0007669"/>
    <property type="project" value="UniProtKB-KW"/>
</dbReference>
<dbReference type="Proteomes" id="UP000253090">
    <property type="component" value="Unassembled WGS sequence"/>
</dbReference>
<comment type="similarity">
    <text evidence="1 5">Belongs to the N(4)/N(6)-methyltransferase family.</text>
</comment>
<dbReference type="PANTHER" id="PTHR13370:SF3">
    <property type="entry name" value="TRNA (GUANINE(10)-N2)-METHYLTRANSFERASE HOMOLOG"/>
    <property type="match status" value="1"/>
</dbReference>
<evidence type="ECO:0000256" key="5">
    <source>
        <dbReference type="RuleBase" id="RU362026"/>
    </source>
</evidence>
<evidence type="ECO:0000256" key="1">
    <source>
        <dbReference type="ARBA" id="ARBA00006594"/>
    </source>
</evidence>
<sequence length="259" mass="29799">MSKILSSIETNILLSNDDCIKAMQRLHPESVDLILTDPPYNLGLFMKDRDTNLKKMRDNFFGAAGWDDLDFAEWEESMNKFFIESARLLKKGGAMIVFMSVIKVETLIRLAEQNGFYYKTTGIWHKLNPMPRNMNLHFVNSTEAWVYLTYKKKTGTFNNDGKMVHDFFETAITSSTEKKFGKHPTQKPEQLLQQFISLLSNEGDTVLDPFMGSGTTGVVAKRNYRKFIGIELNKEYFQNAKKRIEETKCNKTNCGDNVI</sequence>
<feature type="domain" description="DNA methylase N-4/N-6" evidence="6">
    <location>
        <begin position="31"/>
        <end position="242"/>
    </location>
</feature>
<evidence type="ECO:0000256" key="3">
    <source>
        <dbReference type="ARBA" id="ARBA00022679"/>
    </source>
</evidence>
<dbReference type="GO" id="GO:0005737">
    <property type="term" value="C:cytoplasm"/>
    <property type="evidence" value="ECO:0007669"/>
    <property type="project" value="TreeGrafter"/>
</dbReference>
<dbReference type="InterPro" id="IPR001091">
    <property type="entry name" value="RM_Methyltransferase"/>
</dbReference>
<dbReference type="GO" id="GO:0032259">
    <property type="term" value="P:methylation"/>
    <property type="evidence" value="ECO:0007669"/>
    <property type="project" value="UniProtKB-KW"/>
</dbReference>
<keyword evidence="4" id="KW-0680">Restriction system</keyword>